<dbReference type="GO" id="GO:0005886">
    <property type="term" value="C:plasma membrane"/>
    <property type="evidence" value="ECO:0007669"/>
    <property type="project" value="UniProtKB-SubCell"/>
</dbReference>
<evidence type="ECO:0000256" key="2">
    <source>
        <dbReference type="ARBA" id="ARBA00022475"/>
    </source>
</evidence>
<protein>
    <recommendedName>
        <fullName evidence="8">Branched-chain amino acid ABC transporter permease</fullName>
    </recommendedName>
</protein>
<dbReference type="Pfam" id="PF02653">
    <property type="entry name" value="BPD_transp_2"/>
    <property type="match status" value="1"/>
</dbReference>
<feature type="transmembrane region" description="Helical" evidence="6">
    <location>
        <begin position="240"/>
        <end position="257"/>
    </location>
</feature>
<proteinExistence type="predicted"/>
<keyword evidence="5 6" id="KW-0472">Membrane</keyword>
<comment type="caution">
    <text evidence="7">The sequence shown here is derived from an EMBL/GenBank/DDBJ whole genome shotgun (WGS) entry which is preliminary data.</text>
</comment>
<comment type="subcellular location">
    <subcellularLocation>
        <location evidence="1">Cell membrane</location>
        <topology evidence="1">Multi-pass membrane protein</topology>
    </subcellularLocation>
</comment>
<dbReference type="InterPro" id="IPR043428">
    <property type="entry name" value="LivM-like"/>
</dbReference>
<evidence type="ECO:0000256" key="6">
    <source>
        <dbReference type="SAM" id="Phobius"/>
    </source>
</evidence>
<feature type="transmembrane region" description="Helical" evidence="6">
    <location>
        <begin position="264"/>
        <end position="282"/>
    </location>
</feature>
<evidence type="ECO:0000256" key="3">
    <source>
        <dbReference type="ARBA" id="ARBA00022692"/>
    </source>
</evidence>
<feature type="transmembrane region" description="Helical" evidence="6">
    <location>
        <begin position="63"/>
        <end position="83"/>
    </location>
</feature>
<dbReference type="InterPro" id="IPR001851">
    <property type="entry name" value="ABC_transp_permease"/>
</dbReference>
<dbReference type="AlphaFoldDB" id="A0A094SS26"/>
<evidence type="ECO:0000313" key="7">
    <source>
        <dbReference type="EMBL" id="KGA21578.1"/>
    </source>
</evidence>
<dbReference type="PANTHER" id="PTHR30482">
    <property type="entry name" value="HIGH-AFFINITY BRANCHED-CHAIN AMINO ACID TRANSPORT SYSTEM PERMEASE"/>
    <property type="match status" value="1"/>
</dbReference>
<keyword evidence="4 6" id="KW-1133">Transmembrane helix</keyword>
<name>A0A094SS26_9ZZZZ</name>
<keyword evidence="3 6" id="KW-0812">Transmembrane</keyword>
<feature type="transmembrane region" description="Helical" evidence="6">
    <location>
        <begin position="160"/>
        <end position="177"/>
    </location>
</feature>
<accession>A0A094SS26</accession>
<keyword evidence="2" id="KW-1003">Cell membrane</keyword>
<sequence length="326" mass="36359">MEAFIQPGFWIFVLALAGIYGVFSLGLQIQYGVGGIMNFGHVGMMAISGYTIAVLVIKYQWSFWWAALLGVALAALLGALLGLTTLRLSGDYFAIASIAFAEIVRYWILNSDGITGGTQGTLAIPSPEGFGGYTNQPDVILNWISDRLYPIIGDEASRDLSMVLIVWPFFFLFIWLSSRLQKTSWARVLRATREDDDVPRSLGKNVFRFRLQTLIIGSVFGGIAGVFWALQFALLAPEDFLRIVTFYGWMILILAGASRVKGLFIAAIFFGFLYGATRFLEFWPLSLLSSPERAYLRVFLIGLVIVLLMVKRPQGLFGKRQEMILE</sequence>
<reference evidence="7" key="1">
    <citation type="submission" date="2014-06" db="EMBL/GenBank/DDBJ databases">
        <title>Key roles for freshwater Actinobacteria revealed by deep metagenomic sequencing.</title>
        <authorList>
            <person name="Ghai R."/>
            <person name="Mizuno C.M."/>
            <person name="Picazo A."/>
            <person name="Camacho A."/>
            <person name="Rodriguez-Valera F."/>
        </authorList>
    </citation>
    <scope>NUCLEOTIDE SEQUENCE</scope>
</reference>
<dbReference type="PANTHER" id="PTHR30482:SF10">
    <property type="entry name" value="HIGH-AFFINITY BRANCHED-CHAIN AMINO ACID TRANSPORT PROTEIN BRAE"/>
    <property type="match status" value="1"/>
</dbReference>
<feature type="transmembrane region" description="Helical" evidence="6">
    <location>
        <begin position="214"/>
        <end position="234"/>
    </location>
</feature>
<dbReference type="EMBL" id="JNSL01000004">
    <property type="protein sequence ID" value="KGA21578.1"/>
    <property type="molecule type" value="Genomic_DNA"/>
</dbReference>
<organism evidence="7">
    <name type="scientific">freshwater metagenome</name>
    <dbReference type="NCBI Taxonomy" id="449393"/>
    <lineage>
        <taxon>unclassified sequences</taxon>
        <taxon>metagenomes</taxon>
        <taxon>ecological metagenomes</taxon>
    </lineage>
</organism>
<dbReference type="GO" id="GO:0015658">
    <property type="term" value="F:branched-chain amino acid transmembrane transporter activity"/>
    <property type="evidence" value="ECO:0007669"/>
    <property type="project" value="InterPro"/>
</dbReference>
<gene>
    <name evidence="7" type="ORF">GM51_1445</name>
</gene>
<evidence type="ECO:0008006" key="8">
    <source>
        <dbReference type="Google" id="ProtNLM"/>
    </source>
</evidence>
<dbReference type="CDD" id="cd06581">
    <property type="entry name" value="TM_PBP1_LivM_like"/>
    <property type="match status" value="1"/>
</dbReference>
<feature type="transmembrane region" description="Helical" evidence="6">
    <location>
        <begin position="294"/>
        <end position="310"/>
    </location>
</feature>
<feature type="transmembrane region" description="Helical" evidence="6">
    <location>
        <begin position="6"/>
        <end position="27"/>
    </location>
</feature>
<feature type="transmembrane region" description="Helical" evidence="6">
    <location>
        <begin position="39"/>
        <end position="57"/>
    </location>
</feature>
<evidence type="ECO:0000256" key="5">
    <source>
        <dbReference type="ARBA" id="ARBA00023136"/>
    </source>
</evidence>
<evidence type="ECO:0000256" key="1">
    <source>
        <dbReference type="ARBA" id="ARBA00004651"/>
    </source>
</evidence>
<evidence type="ECO:0000256" key="4">
    <source>
        <dbReference type="ARBA" id="ARBA00022989"/>
    </source>
</evidence>